<protein>
    <recommendedName>
        <fullName evidence="2">PKD domain-containing protein</fullName>
    </recommendedName>
</protein>
<dbReference type="Proteomes" id="UP000179797">
    <property type="component" value="Unassembled WGS sequence"/>
</dbReference>
<feature type="domain" description="PKD" evidence="2">
    <location>
        <begin position="154"/>
        <end position="199"/>
    </location>
</feature>
<dbReference type="InterPro" id="IPR000601">
    <property type="entry name" value="PKD_dom"/>
</dbReference>
<dbReference type="STRING" id="915059.NH26_21155"/>
<dbReference type="AlphaFoldDB" id="A0A1S1YSW5"/>
<feature type="signal peptide" evidence="1">
    <location>
        <begin position="1"/>
        <end position="22"/>
    </location>
</feature>
<comment type="caution">
    <text evidence="3">The sequence shown here is derived from an EMBL/GenBank/DDBJ whole genome shotgun (WGS) entry which is preliminary data.</text>
</comment>
<dbReference type="OrthoDB" id="973872at2"/>
<dbReference type="InterPro" id="IPR008979">
    <property type="entry name" value="Galactose-bd-like_sf"/>
</dbReference>
<dbReference type="PROSITE" id="PS50093">
    <property type="entry name" value="PKD"/>
    <property type="match status" value="1"/>
</dbReference>
<evidence type="ECO:0000259" key="2">
    <source>
        <dbReference type="PROSITE" id="PS50093"/>
    </source>
</evidence>
<dbReference type="PROSITE" id="PS51257">
    <property type="entry name" value="PROKAR_LIPOPROTEIN"/>
    <property type="match status" value="1"/>
</dbReference>
<evidence type="ECO:0000256" key="1">
    <source>
        <dbReference type="SAM" id="SignalP"/>
    </source>
</evidence>
<dbReference type="SUPFAM" id="SSF49785">
    <property type="entry name" value="Galactose-binding domain-like"/>
    <property type="match status" value="1"/>
</dbReference>
<name>A0A1S1YSW5_FLAPC</name>
<accession>A0A1S1YSW5</accession>
<gene>
    <name evidence="3" type="ORF">NH26_21155</name>
</gene>
<keyword evidence="4" id="KW-1185">Reference proteome</keyword>
<sequence length="494" mass="55353">MKIYKKSIFAILFCLISVFSCKPEFEYDKITDIYIFSTVSSSNDLVTTIGKSYSFTDASRGEYVREWTVNGPSFFTNNGDSVLTEHIAHVQFKETGIVPVKVTLDFGDPSLNYDTTFNVAVFDSVVTADFEVANIEGDFKETNGKYTIESGTFITFKSTSEGFPDVFEWNADVNGEFKDSLARMEFVTPGTYDVTLTASRKEPISGKKGEITKTALIEVVPSSIPYVLDQLTQDANGNIFVKLNRDLNVDEINDNTINNFKVTDALGEVQTINHLTVSNELNNTIILFVDPNFSSLFVTYKQANQSGDIISVDGVLLEEFTDVKVEGYQHNFFTNGSFENGTYAPFNDGKWIGSGGMKVLKDPSIAVDGDYFLAVNFDPYTHKNGNGSKLSIEMTDDYFPISTEKKYTFEFYAKAIGNIRTLKVSIKDQESGNSVNKSLHSNLIDGEWVKITWYSNESIPKDFIQAYIQFDLIAEPDETAQLLIDHMVFTEHVE</sequence>
<evidence type="ECO:0000313" key="3">
    <source>
        <dbReference type="EMBL" id="OHX64117.1"/>
    </source>
</evidence>
<proteinExistence type="predicted"/>
<dbReference type="Gene3D" id="2.60.120.260">
    <property type="entry name" value="Galactose-binding domain-like"/>
    <property type="match status" value="1"/>
</dbReference>
<dbReference type="RefSeq" id="WP_044226304.1">
    <property type="nucleotide sequence ID" value="NZ_JRYR02000002.1"/>
</dbReference>
<dbReference type="EMBL" id="JRYR02000002">
    <property type="protein sequence ID" value="OHX64117.1"/>
    <property type="molecule type" value="Genomic_DNA"/>
</dbReference>
<organism evidence="3 4">
    <name type="scientific">Flammeovirga pacifica</name>
    <dbReference type="NCBI Taxonomy" id="915059"/>
    <lineage>
        <taxon>Bacteria</taxon>
        <taxon>Pseudomonadati</taxon>
        <taxon>Bacteroidota</taxon>
        <taxon>Cytophagia</taxon>
        <taxon>Cytophagales</taxon>
        <taxon>Flammeovirgaceae</taxon>
        <taxon>Flammeovirga</taxon>
    </lineage>
</organism>
<keyword evidence="1" id="KW-0732">Signal</keyword>
<evidence type="ECO:0000313" key="4">
    <source>
        <dbReference type="Proteomes" id="UP000179797"/>
    </source>
</evidence>
<reference evidence="3 4" key="1">
    <citation type="journal article" date="2012" name="Int. J. Syst. Evol. Microbiol.">
        <title>Flammeovirga pacifica sp. nov., isolated from deep-sea sediment.</title>
        <authorList>
            <person name="Xu H."/>
            <person name="Fu Y."/>
            <person name="Yang N."/>
            <person name="Ding Z."/>
            <person name="Lai Q."/>
            <person name="Zeng R."/>
        </authorList>
    </citation>
    <scope>NUCLEOTIDE SEQUENCE [LARGE SCALE GENOMIC DNA]</scope>
    <source>
        <strain evidence="4">DSM 24597 / LMG 26175 / WPAGA1</strain>
    </source>
</reference>
<feature type="chain" id="PRO_5010349289" description="PKD domain-containing protein" evidence="1">
    <location>
        <begin position="23"/>
        <end position="494"/>
    </location>
</feature>